<dbReference type="CDD" id="cd18811">
    <property type="entry name" value="SF2_C_RecG"/>
    <property type="match status" value="1"/>
</dbReference>
<proteinExistence type="inferred from homology"/>
<dbReference type="GO" id="GO:0043138">
    <property type="term" value="F:3'-5' DNA helicase activity"/>
    <property type="evidence" value="ECO:0007669"/>
    <property type="project" value="UniProtKB-EC"/>
</dbReference>
<evidence type="ECO:0000313" key="18">
    <source>
        <dbReference type="EMBL" id="MCG3419133.1"/>
    </source>
</evidence>
<dbReference type="Pfam" id="PF19833">
    <property type="entry name" value="RecG_dom3_C"/>
    <property type="match status" value="1"/>
</dbReference>
<sequence length="677" mass="76625">MLNESIEALKGVGEKYAESLASLDIKTIEDLMYYFPYRFDVFEVKPLAELVHDDKVTIEGRVVHDPSLSFFGKKKSRLSFTLEVENIAVKAVMFNRAFAKKQINAGDTVTLVGKWDAHRLQITVSQYKKGPAASQAEIQPVYAVKGDITPFRLKKTVKTALEAYGDQLDEILPENYLNAYKLPDRKQAVTSMHFPANRLALKHARRRFIYEEFLLFQLKMQLLRKWKREATDGNAQQYDKQQVEDFIDSFPFPLTNAQQKALGQILNDMRSPYRMSRMLQGDVGSGKTAVAAICLLASITAGKQGALMVPTEILAEQHYQSLCQLFGERANITLLTGSVKGKKRKEVLQAITEKKVDIVIGTHALIQEEVTYHNLGFVIVDEQHRFGVAQRRMLREKGLYPDVLFMTATPIPRTLAITAFGDMDVSVIDEMPVGRKEIETYWTKENTLDRVLRFIEKQVAAGEQAYVICPLIEESDKLDIQNAVELHQQLEAFYPPEVKVGLMHGRLHTDEKDDVMQQFSRNEIQILVSTTVVEVGVNVPNATIMVIYDAERFGLSQLHQLRGRVGRGDKQSYCILIADPKGEVGKERMRIMTETTNGFELSEEDLKLRGPGDFFGRKQSGMPEFKVADMVHDYRALETARNDAQEIIEQGMLDTNPAFSALKSILEKDAALTDKLD</sequence>
<dbReference type="PANTHER" id="PTHR47964">
    <property type="entry name" value="ATP-DEPENDENT DNA HELICASE HOMOLOG RECG, CHLOROPLASTIC"/>
    <property type="match status" value="1"/>
</dbReference>
<keyword evidence="3 15" id="KW-0547">Nucleotide-binding</keyword>
<dbReference type="GO" id="GO:0006281">
    <property type="term" value="P:DNA repair"/>
    <property type="evidence" value="ECO:0007669"/>
    <property type="project" value="UniProtKB-UniRule"/>
</dbReference>
<feature type="domain" description="Helicase ATP-binding" evidence="16">
    <location>
        <begin position="268"/>
        <end position="428"/>
    </location>
</feature>
<dbReference type="Gene3D" id="1.10.150.20">
    <property type="entry name" value="5' to 3' exonuclease, C-terminal subdomain"/>
    <property type="match status" value="1"/>
</dbReference>
<evidence type="ECO:0000256" key="14">
    <source>
        <dbReference type="ARBA" id="ARBA00048988"/>
    </source>
</evidence>
<reference evidence="18 19" key="1">
    <citation type="journal article" date="2022" name="Evol. Bioinform. Online">
        <title>Draft Genome Sequence of Oceanobacillus jordanicus Strain GSFE11, a Halotolerant Plant Growth-Promoting Bacterial Endophyte Isolated From the Jordan Valley.</title>
        <authorList>
            <person name="Alhindi T."/>
            <person name="Albdaiwi R."/>
        </authorList>
    </citation>
    <scope>NUCLEOTIDE SEQUENCE [LARGE SCALE GENOMIC DNA]</scope>
    <source>
        <strain evidence="18 19">GSFE11</strain>
    </source>
</reference>
<dbReference type="PROSITE" id="PS51194">
    <property type="entry name" value="HELICASE_CTER"/>
    <property type="match status" value="1"/>
</dbReference>
<evidence type="ECO:0000256" key="8">
    <source>
        <dbReference type="ARBA" id="ARBA00023125"/>
    </source>
</evidence>
<dbReference type="NCBIfam" id="TIGR00643">
    <property type="entry name" value="recG"/>
    <property type="match status" value="1"/>
</dbReference>
<organism evidence="18 19">
    <name type="scientific">Oceanobacillus jordanicus</name>
    <dbReference type="NCBI Taxonomy" id="2867266"/>
    <lineage>
        <taxon>Bacteria</taxon>
        <taxon>Bacillati</taxon>
        <taxon>Bacillota</taxon>
        <taxon>Bacilli</taxon>
        <taxon>Bacillales</taxon>
        <taxon>Bacillaceae</taxon>
        <taxon>Oceanobacillus</taxon>
    </lineage>
</organism>
<evidence type="ECO:0000256" key="2">
    <source>
        <dbReference type="ARBA" id="ARBA00017846"/>
    </source>
</evidence>
<dbReference type="Gene3D" id="3.40.50.300">
    <property type="entry name" value="P-loop containing nucleotide triphosphate hydrolases"/>
    <property type="match status" value="2"/>
</dbReference>
<evidence type="ECO:0000259" key="16">
    <source>
        <dbReference type="PROSITE" id="PS51192"/>
    </source>
</evidence>
<dbReference type="SMART" id="SM00487">
    <property type="entry name" value="DEXDc"/>
    <property type="match status" value="1"/>
</dbReference>
<dbReference type="Pfam" id="PF00270">
    <property type="entry name" value="DEAD"/>
    <property type="match status" value="1"/>
</dbReference>
<evidence type="ECO:0000259" key="17">
    <source>
        <dbReference type="PROSITE" id="PS51194"/>
    </source>
</evidence>
<evidence type="ECO:0000256" key="15">
    <source>
        <dbReference type="RuleBase" id="RU363016"/>
    </source>
</evidence>
<dbReference type="CDD" id="cd04488">
    <property type="entry name" value="RecG_wedge_OBF"/>
    <property type="match status" value="1"/>
</dbReference>
<dbReference type="NCBIfam" id="NF008168">
    <property type="entry name" value="PRK10917.2-2"/>
    <property type="match status" value="1"/>
</dbReference>
<evidence type="ECO:0000256" key="10">
    <source>
        <dbReference type="ARBA" id="ARBA00023204"/>
    </source>
</evidence>
<evidence type="ECO:0000313" key="19">
    <source>
        <dbReference type="Proteomes" id="UP001199631"/>
    </source>
</evidence>
<dbReference type="InterPro" id="IPR047112">
    <property type="entry name" value="RecG/Mfd"/>
</dbReference>
<dbReference type="NCBIfam" id="NF008165">
    <property type="entry name" value="PRK10917.1-3"/>
    <property type="match status" value="1"/>
</dbReference>
<dbReference type="Pfam" id="PF17191">
    <property type="entry name" value="RecG_wedge"/>
    <property type="match status" value="1"/>
</dbReference>
<dbReference type="GO" id="GO:0005524">
    <property type="term" value="F:ATP binding"/>
    <property type="evidence" value="ECO:0007669"/>
    <property type="project" value="UniProtKB-KW"/>
</dbReference>
<dbReference type="EMBL" id="JAIFZM010000005">
    <property type="protein sequence ID" value="MCG3419133.1"/>
    <property type="molecule type" value="Genomic_DNA"/>
</dbReference>
<dbReference type="CDD" id="cd17992">
    <property type="entry name" value="DEXHc_RecG"/>
    <property type="match status" value="1"/>
</dbReference>
<feature type="domain" description="Helicase C-terminal" evidence="17">
    <location>
        <begin position="447"/>
        <end position="607"/>
    </location>
</feature>
<dbReference type="InterPro" id="IPR011545">
    <property type="entry name" value="DEAD/DEAH_box_helicase_dom"/>
</dbReference>
<evidence type="ECO:0000256" key="13">
    <source>
        <dbReference type="ARBA" id="ARBA00034808"/>
    </source>
</evidence>
<dbReference type="PANTHER" id="PTHR47964:SF1">
    <property type="entry name" value="ATP-DEPENDENT DNA HELICASE HOMOLOG RECG, CHLOROPLASTIC"/>
    <property type="match status" value="1"/>
</dbReference>
<protein>
    <recommendedName>
        <fullName evidence="2 15">ATP-dependent DNA helicase RecG</fullName>
        <ecNumber evidence="13 15">5.6.2.4</ecNumber>
    </recommendedName>
</protein>
<keyword evidence="4 15" id="KW-0227">DNA damage</keyword>
<comment type="catalytic activity">
    <reaction evidence="12 15">
        <text>Couples ATP hydrolysis with the unwinding of duplex DNA by translocating in the 3'-5' direction.</text>
        <dbReference type="EC" id="5.6.2.4"/>
    </reaction>
</comment>
<comment type="function">
    <text evidence="15">Plays a critical role in recombination and DNA repair. Helps process Holliday junction intermediates to mature products by catalyzing branch migration. Has replication fork regression activity, unwinds stalled or blocked replication forks to make a HJ that can be resolved. Has a DNA unwinding activity characteristic of a DNA helicase with 3'-5' polarity.</text>
</comment>
<dbReference type="Gene3D" id="2.40.50.140">
    <property type="entry name" value="Nucleic acid-binding proteins"/>
    <property type="match status" value="1"/>
</dbReference>
<dbReference type="RefSeq" id="WP_238019299.1">
    <property type="nucleotide sequence ID" value="NZ_JAIFZM010000005.1"/>
</dbReference>
<dbReference type="InterPro" id="IPR027417">
    <property type="entry name" value="P-loop_NTPase"/>
</dbReference>
<evidence type="ECO:0000256" key="11">
    <source>
        <dbReference type="ARBA" id="ARBA00023235"/>
    </source>
</evidence>
<dbReference type="AlphaFoldDB" id="A0AAW5B6G0"/>
<dbReference type="PROSITE" id="PS51192">
    <property type="entry name" value="HELICASE_ATP_BIND_1"/>
    <property type="match status" value="1"/>
</dbReference>
<comment type="similarity">
    <text evidence="1 15">Belongs to the helicase family. RecG subfamily.</text>
</comment>
<keyword evidence="5 15" id="KW-0378">Hydrolase</keyword>
<dbReference type="GO" id="GO:0003677">
    <property type="term" value="F:DNA binding"/>
    <property type="evidence" value="ECO:0007669"/>
    <property type="project" value="UniProtKB-KW"/>
</dbReference>
<evidence type="ECO:0000256" key="5">
    <source>
        <dbReference type="ARBA" id="ARBA00022801"/>
    </source>
</evidence>
<dbReference type="InterPro" id="IPR001650">
    <property type="entry name" value="Helicase_C-like"/>
</dbReference>
<dbReference type="SUPFAM" id="SSF50249">
    <property type="entry name" value="Nucleic acid-binding proteins"/>
    <property type="match status" value="1"/>
</dbReference>
<name>A0AAW5B6G0_9BACI</name>
<keyword evidence="10 15" id="KW-0234">DNA repair</keyword>
<dbReference type="SUPFAM" id="SSF52540">
    <property type="entry name" value="P-loop containing nucleoside triphosphate hydrolases"/>
    <property type="match status" value="2"/>
</dbReference>
<evidence type="ECO:0000256" key="4">
    <source>
        <dbReference type="ARBA" id="ARBA00022763"/>
    </source>
</evidence>
<dbReference type="Pfam" id="PF00271">
    <property type="entry name" value="Helicase_C"/>
    <property type="match status" value="1"/>
</dbReference>
<dbReference type="SMART" id="SM00490">
    <property type="entry name" value="HELICc"/>
    <property type="match status" value="1"/>
</dbReference>
<accession>A0AAW5B6G0</accession>
<keyword evidence="6 15" id="KW-0347">Helicase</keyword>
<keyword evidence="11" id="KW-0413">Isomerase</keyword>
<comment type="catalytic activity">
    <reaction evidence="14 15">
        <text>ATP + H2O = ADP + phosphate + H(+)</text>
        <dbReference type="Rhea" id="RHEA:13065"/>
        <dbReference type="ChEBI" id="CHEBI:15377"/>
        <dbReference type="ChEBI" id="CHEBI:15378"/>
        <dbReference type="ChEBI" id="CHEBI:30616"/>
        <dbReference type="ChEBI" id="CHEBI:43474"/>
        <dbReference type="ChEBI" id="CHEBI:456216"/>
        <dbReference type="EC" id="5.6.2.4"/>
    </reaction>
</comment>
<dbReference type="GO" id="GO:0006310">
    <property type="term" value="P:DNA recombination"/>
    <property type="evidence" value="ECO:0007669"/>
    <property type="project" value="UniProtKB-UniRule"/>
</dbReference>
<comment type="caution">
    <text evidence="18">The sequence shown here is derived from an EMBL/GenBank/DDBJ whole genome shotgun (WGS) entry which is preliminary data.</text>
</comment>
<keyword evidence="8" id="KW-0238">DNA-binding</keyword>
<keyword evidence="19" id="KW-1185">Reference proteome</keyword>
<dbReference type="GO" id="GO:0016787">
    <property type="term" value="F:hydrolase activity"/>
    <property type="evidence" value="ECO:0007669"/>
    <property type="project" value="UniProtKB-KW"/>
</dbReference>
<dbReference type="InterPro" id="IPR045562">
    <property type="entry name" value="RecG_dom3_C"/>
</dbReference>
<dbReference type="InterPro" id="IPR014001">
    <property type="entry name" value="Helicase_ATP-bd"/>
</dbReference>
<dbReference type="InterPro" id="IPR033454">
    <property type="entry name" value="RecG_wedge"/>
</dbReference>
<evidence type="ECO:0000256" key="9">
    <source>
        <dbReference type="ARBA" id="ARBA00023172"/>
    </source>
</evidence>
<evidence type="ECO:0000256" key="7">
    <source>
        <dbReference type="ARBA" id="ARBA00022840"/>
    </source>
</evidence>
<dbReference type="Proteomes" id="UP001199631">
    <property type="component" value="Unassembled WGS sequence"/>
</dbReference>
<dbReference type="EC" id="5.6.2.4" evidence="13 15"/>
<keyword evidence="7 15" id="KW-0067">ATP-binding</keyword>
<evidence type="ECO:0000256" key="3">
    <source>
        <dbReference type="ARBA" id="ARBA00022741"/>
    </source>
</evidence>
<gene>
    <name evidence="18" type="primary">recG</name>
    <name evidence="18" type="ORF">K3T81_08215</name>
</gene>
<evidence type="ECO:0000256" key="1">
    <source>
        <dbReference type="ARBA" id="ARBA00007504"/>
    </source>
</evidence>
<dbReference type="InterPro" id="IPR012340">
    <property type="entry name" value="NA-bd_OB-fold"/>
</dbReference>
<keyword evidence="9 15" id="KW-0233">DNA recombination</keyword>
<evidence type="ECO:0000256" key="12">
    <source>
        <dbReference type="ARBA" id="ARBA00034617"/>
    </source>
</evidence>
<dbReference type="InterPro" id="IPR004609">
    <property type="entry name" value="ATP-dep_DNA_helicase_RecG"/>
</dbReference>
<evidence type="ECO:0000256" key="6">
    <source>
        <dbReference type="ARBA" id="ARBA00022806"/>
    </source>
</evidence>